<comment type="cofactor">
    <cofactor evidence="2">
        <name>Mn(2+)</name>
        <dbReference type="ChEBI" id="CHEBI:29035"/>
    </cofactor>
</comment>
<dbReference type="Pfam" id="PF00557">
    <property type="entry name" value="Peptidase_M24"/>
    <property type="match status" value="1"/>
</dbReference>
<dbReference type="GO" id="GO:0005829">
    <property type="term" value="C:cytosol"/>
    <property type="evidence" value="ECO:0007669"/>
    <property type="project" value="TreeGrafter"/>
</dbReference>
<evidence type="ECO:0000256" key="6">
    <source>
        <dbReference type="ARBA" id="ARBA00022723"/>
    </source>
</evidence>
<evidence type="ECO:0000256" key="5">
    <source>
        <dbReference type="ARBA" id="ARBA00022670"/>
    </source>
</evidence>
<sequence length="459" mass="51335">MFAKEVYVQRRTELKKSVGSGVVLLLGNGEASLNYPGNTYSFRQDSSFIYYVGLDTPNLAYVLDIDHDKEYLAGDELTIDDIIWMGNLPSLKDRAAEVGIETVVPFAHLSKLIPDASTLHYTKPYRYRNQLILSELLNKKPDVVRTESSVILTKSIVKMRLIKSAEELVELADAGKTGYLMHIIAMKMCQPGVSEREIAGIIEGLALSEGTRVSFPTILSMNGQTLHNHDHSGILTPGRLMLCDAGSENLNYYASDFTRTTAVGGKYSQRQKEIHNIVLQANNEAIAMAKPGITYKNVHRNAYKVIFEGLRQLGLTKGDTEEALNAGAPALFMPHGLGHALGLDVHDMENLGENYVGYDDEIQRDTLFGYSSLRFGKRLEAGHVLTVEPGIYFIPQLIEKWEKEKINADFINFNEVKKYLNFGGIRLEDDIVITDNACRLVCERRLPITIEEIEKAVQE</sequence>
<dbReference type="SUPFAM" id="SSF53092">
    <property type="entry name" value="Creatinase/prolidase N-terminal domain"/>
    <property type="match status" value="1"/>
</dbReference>
<keyword evidence="12" id="KW-0031">Aminopeptidase</keyword>
<dbReference type="Gene3D" id="3.40.350.10">
    <property type="entry name" value="Creatinase/prolidase N-terminal domain"/>
    <property type="match status" value="1"/>
</dbReference>
<evidence type="ECO:0000256" key="3">
    <source>
        <dbReference type="ARBA" id="ARBA00008766"/>
    </source>
</evidence>
<keyword evidence="7 12" id="KW-0378">Hydrolase</keyword>
<dbReference type="GO" id="GO:0006508">
    <property type="term" value="P:proteolysis"/>
    <property type="evidence" value="ECO:0007669"/>
    <property type="project" value="UniProtKB-KW"/>
</dbReference>
<dbReference type="Proteomes" id="UP000324575">
    <property type="component" value="Unassembled WGS sequence"/>
</dbReference>
<accession>A0A5M8P1G6</accession>
<proteinExistence type="inferred from homology"/>
<gene>
    <name evidence="12" type="ORF">EZS26_001637</name>
</gene>
<dbReference type="SUPFAM" id="SSF55920">
    <property type="entry name" value="Creatinase/aminopeptidase"/>
    <property type="match status" value="1"/>
</dbReference>
<evidence type="ECO:0000256" key="7">
    <source>
        <dbReference type="ARBA" id="ARBA00022801"/>
    </source>
</evidence>
<dbReference type="Gene3D" id="3.90.230.10">
    <property type="entry name" value="Creatinase/methionine aminopeptidase superfamily"/>
    <property type="match status" value="1"/>
</dbReference>
<evidence type="ECO:0000256" key="4">
    <source>
        <dbReference type="ARBA" id="ARBA00012574"/>
    </source>
</evidence>
<dbReference type="EC" id="3.4.11.9" evidence="4"/>
<comment type="similarity">
    <text evidence="3 10">Belongs to the peptidase M24B family.</text>
</comment>
<protein>
    <recommendedName>
        <fullName evidence="4">Xaa-Pro aminopeptidase</fullName>
        <ecNumber evidence="4">3.4.11.9</ecNumber>
    </recommendedName>
</protein>
<dbReference type="GO" id="GO:0070006">
    <property type="term" value="F:metalloaminopeptidase activity"/>
    <property type="evidence" value="ECO:0007669"/>
    <property type="project" value="InterPro"/>
</dbReference>
<dbReference type="AlphaFoldDB" id="A0A5M8P1G6"/>
<evidence type="ECO:0000256" key="8">
    <source>
        <dbReference type="ARBA" id="ARBA00023049"/>
    </source>
</evidence>
<dbReference type="EMBL" id="SNRX01000009">
    <property type="protein sequence ID" value="KAA6302277.1"/>
    <property type="molecule type" value="Genomic_DNA"/>
</dbReference>
<dbReference type="InterPro" id="IPR001131">
    <property type="entry name" value="Peptidase_M24B_aminopep-P_CS"/>
</dbReference>
<feature type="domain" description="Aminopeptidase P N-terminal" evidence="11">
    <location>
        <begin position="2"/>
        <end position="130"/>
    </location>
</feature>
<evidence type="ECO:0000256" key="10">
    <source>
        <dbReference type="RuleBase" id="RU000590"/>
    </source>
</evidence>
<keyword evidence="6 10" id="KW-0479">Metal-binding</keyword>
<name>A0A5M8P1G6_9BACT</name>
<dbReference type="InterPro" id="IPR007865">
    <property type="entry name" value="Aminopep_P_N"/>
</dbReference>
<evidence type="ECO:0000313" key="12">
    <source>
        <dbReference type="EMBL" id="KAA6302277.1"/>
    </source>
</evidence>
<dbReference type="InterPro" id="IPR036005">
    <property type="entry name" value="Creatinase/aminopeptidase-like"/>
</dbReference>
<keyword evidence="9" id="KW-0464">Manganese</keyword>
<dbReference type="GO" id="GO:0030145">
    <property type="term" value="F:manganese ion binding"/>
    <property type="evidence" value="ECO:0007669"/>
    <property type="project" value="InterPro"/>
</dbReference>
<dbReference type="SMART" id="SM01011">
    <property type="entry name" value="AMP_N"/>
    <property type="match status" value="1"/>
</dbReference>
<dbReference type="PANTHER" id="PTHR43226:SF4">
    <property type="entry name" value="XAA-PRO AMINOPEPTIDASE 3"/>
    <property type="match status" value="1"/>
</dbReference>
<keyword evidence="8" id="KW-0482">Metalloprotease</keyword>
<reference evidence="12 13" key="1">
    <citation type="submission" date="2019-03" db="EMBL/GenBank/DDBJ databases">
        <title>Single cell metagenomics reveals metabolic interactions within the superorganism composed of flagellate Streblomastix strix and complex community of Bacteroidetes bacteria on its surface.</title>
        <authorList>
            <person name="Treitli S.C."/>
            <person name="Kolisko M."/>
            <person name="Husnik F."/>
            <person name="Keeling P."/>
            <person name="Hampl V."/>
        </authorList>
    </citation>
    <scope>NUCLEOTIDE SEQUENCE [LARGE SCALE GENOMIC DNA]</scope>
    <source>
        <strain evidence="12">St1</strain>
    </source>
</reference>
<evidence type="ECO:0000256" key="2">
    <source>
        <dbReference type="ARBA" id="ARBA00001936"/>
    </source>
</evidence>
<evidence type="ECO:0000256" key="1">
    <source>
        <dbReference type="ARBA" id="ARBA00001424"/>
    </source>
</evidence>
<evidence type="ECO:0000313" key="13">
    <source>
        <dbReference type="Proteomes" id="UP000324575"/>
    </source>
</evidence>
<keyword evidence="5" id="KW-0645">Protease</keyword>
<dbReference type="InterPro" id="IPR000994">
    <property type="entry name" value="Pept_M24"/>
</dbReference>
<dbReference type="Pfam" id="PF05195">
    <property type="entry name" value="AMP_N"/>
    <property type="match status" value="1"/>
</dbReference>
<dbReference type="PROSITE" id="PS00491">
    <property type="entry name" value="PROLINE_PEPTIDASE"/>
    <property type="match status" value="1"/>
</dbReference>
<evidence type="ECO:0000256" key="9">
    <source>
        <dbReference type="ARBA" id="ARBA00023211"/>
    </source>
</evidence>
<comment type="catalytic activity">
    <reaction evidence="1">
        <text>Release of any N-terminal amino acid, including proline, that is linked to proline, even from a dipeptide or tripeptide.</text>
        <dbReference type="EC" id="3.4.11.9"/>
    </reaction>
</comment>
<dbReference type="PANTHER" id="PTHR43226">
    <property type="entry name" value="XAA-PRO AMINOPEPTIDASE 3"/>
    <property type="match status" value="1"/>
</dbReference>
<dbReference type="InterPro" id="IPR029149">
    <property type="entry name" value="Creatin/AminoP/Spt16_N"/>
</dbReference>
<dbReference type="InterPro" id="IPR052433">
    <property type="entry name" value="X-Pro_dipept-like"/>
</dbReference>
<comment type="caution">
    <text evidence="12">The sequence shown here is derived from an EMBL/GenBank/DDBJ whole genome shotgun (WGS) entry which is preliminary data.</text>
</comment>
<organism evidence="12 13">
    <name type="scientific">Candidatus Ordinivivax streblomastigis</name>
    <dbReference type="NCBI Taxonomy" id="2540710"/>
    <lineage>
        <taxon>Bacteria</taxon>
        <taxon>Pseudomonadati</taxon>
        <taxon>Bacteroidota</taxon>
        <taxon>Bacteroidia</taxon>
        <taxon>Bacteroidales</taxon>
        <taxon>Candidatus Ordinivivax</taxon>
    </lineage>
</organism>
<evidence type="ECO:0000259" key="11">
    <source>
        <dbReference type="SMART" id="SM01011"/>
    </source>
</evidence>